<gene>
    <name evidence="2" type="ORF">SO802_029420</name>
</gene>
<sequence length="109" mass="11718">MGNHLGACANLSLPKKLGKSSKPKVEQESHQCMATEKVQENIKEAEISIDNGTEPENPMAANESVTICQSQEPLINMDEVQNASKCATTDDEAKAVEAAEHPVVTIEGR</sequence>
<accession>A0AAW2BTK6</accession>
<reference evidence="2 3" key="1">
    <citation type="submission" date="2024-01" db="EMBL/GenBank/DDBJ databases">
        <title>A telomere-to-telomere, gap-free genome of sweet tea (Lithocarpus litseifolius).</title>
        <authorList>
            <person name="Zhou J."/>
        </authorList>
    </citation>
    <scope>NUCLEOTIDE SEQUENCE [LARGE SCALE GENOMIC DNA]</scope>
    <source>
        <strain evidence="2">Zhou-2022a</strain>
        <tissue evidence="2">Leaf</tissue>
    </source>
</reference>
<evidence type="ECO:0000256" key="1">
    <source>
        <dbReference type="SAM" id="MobiDB-lite"/>
    </source>
</evidence>
<protein>
    <submittedName>
        <fullName evidence="2">Uncharacterized protein</fullName>
    </submittedName>
</protein>
<comment type="caution">
    <text evidence="2">The sequence shown here is derived from an EMBL/GenBank/DDBJ whole genome shotgun (WGS) entry which is preliminary data.</text>
</comment>
<dbReference type="EMBL" id="JAZDWU010000010">
    <property type="protein sequence ID" value="KAK9989181.1"/>
    <property type="molecule type" value="Genomic_DNA"/>
</dbReference>
<evidence type="ECO:0000313" key="3">
    <source>
        <dbReference type="Proteomes" id="UP001459277"/>
    </source>
</evidence>
<dbReference type="Proteomes" id="UP001459277">
    <property type="component" value="Unassembled WGS sequence"/>
</dbReference>
<keyword evidence="3" id="KW-1185">Reference proteome</keyword>
<feature type="region of interest" description="Disordered" evidence="1">
    <location>
        <begin position="12"/>
        <end position="34"/>
    </location>
</feature>
<proteinExistence type="predicted"/>
<evidence type="ECO:0000313" key="2">
    <source>
        <dbReference type="EMBL" id="KAK9989181.1"/>
    </source>
</evidence>
<dbReference type="AlphaFoldDB" id="A0AAW2BTK6"/>
<organism evidence="2 3">
    <name type="scientific">Lithocarpus litseifolius</name>
    <dbReference type="NCBI Taxonomy" id="425828"/>
    <lineage>
        <taxon>Eukaryota</taxon>
        <taxon>Viridiplantae</taxon>
        <taxon>Streptophyta</taxon>
        <taxon>Embryophyta</taxon>
        <taxon>Tracheophyta</taxon>
        <taxon>Spermatophyta</taxon>
        <taxon>Magnoliopsida</taxon>
        <taxon>eudicotyledons</taxon>
        <taxon>Gunneridae</taxon>
        <taxon>Pentapetalae</taxon>
        <taxon>rosids</taxon>
        <taxon>fabids</taxon>
        <taxon>Fagales</taxon>
        <taxon>Fagaceae</taxon>
        <taxon>Lithocarpus</taxon>
    </lineage>
</organism>
<name>A0AAW2BTK6_9ROSI</name>